<comment type="similarity">
    <text evidence="1 10">Belongs to the catalase family.</text>
</comment>
<dbReference type="SUPFAM" id="SSF56634">
    <property type="entry name" value="Heme-dependent catalase-like"/>
    <property type="match status" value="1"/>
</dbReference>
<evidence type="ECO:0000256" key="1">
    <source>
        <dbReference type="ARBA" id="ARBA00005329"/>
    </source>
</evidence>
<feature type="binding site" description="axial binding residue" evidence="9">
    <location>
        <position position="357"/>
    </location>
    <ligand>
        <name>heme</name>
        <dbReference type="ChEBI" id="CHEBI:30413"/>
    </ligand>
    <ligandPart>
        <name>Fe</name>
        <dbReference type="ChEBI" id="CHEBI:18248"/>
    </ligandPart>
</feature>
<feature type="active site" evidence="8">
    <location>
        <position position="75"/>
    </location>
</feature>
<keyword evidence="4 9" id="KW-0479">Metal-binding</keyword>
<proteinExistence type="inferred from homology"/>
<keyword evidence="6 9" id="KW-0408">Iron</keyword>
<sequence>MTQHDGPKPTSGPESAQPPAPVDYSGSYTAGGAKADSDLNSLSVGPNGPLLLNDVHLIETLAHFNRTNVPERRPHAKGSGAFGEFKVTHDVTKWTRAAVFAPGASTRTLLRFSTVAGELGSPDTWRDVRGFALRFYTTEGNYDLVGNNTPVFFLRDPMKFHHFIASQKRLPDSGLRDATMQWDFWTLTPESAHQVTYLMGDRGLPRTWRHMNGYGSHTYMWINAAGERFWVKYHFHTHQGVECLTNDEAEKLSGADADAHRRDLFDSIKAGEFPSWTLKVQVMPYEDAKTYRFNPFDLTKIWPHADYPLHEVGVLTLNENPKNHFAQIEQAAFAPSNIVPGVGWSPDKMLLGRVFAYADAHRARIGTNHHQLPVNRAVNEPEGGFNRYAHDGQMQFEVSDAPVYAPNSFGRPFSNETGQVEASFASDGEMVRSAYELHAEDDDFGQAGTLVRDVWTDEQRARFVDTLAGQIAQVKGDVQERALWYVTQIDAETGAKVRAKIAAKPAAAPAPAGFAEPSKSAADPGAVGAPAPKPGPPKR</sequence>
<keyword evidence="7 10" id="KW-0376">Hydrogen peroxide</keyword>
<dbReference type="Gene3D" id="2.40.180.10">
    <property type="entry name" value="Catalase core domain"/>
    <property type="match status" value="1"/>
</dbReference>
<evidence type="ECO:0000256" key="10">
    <source>
        <dbReference type="RuleBase" id="RU000498"/>
    </source>
</evidence>
<evidence type="ECO:0000256" key="11">
    <source>
        <dbReference type="SAM" id="MobiDB-lite"/>
    </source>
</evidence>
<dbReference type="PRINTS" id="PR00067">
    <property type="entry name" value="CATALASE"/>
</dbReference>
<gene>
    <name evidence="13" type="ORF">ET996_00730</name>
</gene>
<dbReference type="InterPro" id="IPR018028">
    <property type="entry name" value="Catalase"/>
</dbReference>
<dbReference type="InterPro" id="IPR011614">
    <property type="entry name" value="Catalase_core"/>
</dbReference>
<dbReference type="InterPro" id="IPR024708">
    <property type="entry name" value="Catalase_AS"/>
</dbReference>
<dbReference type="PANTHER" id="PTHR11465">
    <property type="entry name" value="CATALASE"/>
    <property type="match status" value="1"/>
</dbReference>
<feature type="compositionally biased region" description="Low complexity" evidence="11">
    <location>
        <begin position="506"/>
        <end position="530"/>
    </location>
</feature>
<evidence type="ECO:0000256" key="2">
    <source>
        <dbReference type="ARBA" id="ARBA00022559"/>
    </source>
</evidence>
<evidence type="ECO:0000313" key="13">
    <source>
        <dbReference type="EMBL" id="TBT96229.1"/>
    </source>
</evidence>
<keyword evidence="2 10" id="KW-0575">Peroxidase</keyword>
<evidence type="ECO:0000313" key="14">
    <source>
        <dbReference type="Proteomes" id="UP000291933"/>
    </source>
</evidence>
<name>A0A4Q9KQN3_PROTD</name>
<dbReference type="GO" id="GO:0042542">
    <property type="term" value="P:response to hydrogen peroxide"/>
    <property type="evidence" value="ECO:0007669"/>
    <property type="project" value="TreeGrafter"/>
</dbReference>
<dbReference type="PROSITE" id="PS00438">
    <property type="entry name" value="CATALASE_2"/>
    <property type="match status" value="1"/>
</dbReference>
<evidence type="ECO:0000256" key="8">
    <source>
        <dbReference type="PIRSR" id="PIRSR038928-1"/>
    </source>
</evidence>
<dbReference type="SMART" id="SM01060">
    <property type="entry name" value="Catalase"/>
    <property type="match status" value="1"/>
</dbReference>
<dbReference type="EC" id="1.11.1.6" evidence="10"/>
<feature type="domain" description="Catalase core" evidence="12">
    <location>
        <begin position="28"/>
        <end position="413"/>
    </location>
</feature>
<evidence type="ECO:0000256" key="5">
    <source>
        <dbReference type="ARBA" id="ARBA00023002"/>
    </source>
</evidence>
<dbReference type="InterPro" id="IPR002226">
    <property type="entry name" value="Catalase_haem_BS"/>
</dbReference>
<comment type="catalytic activity">
    <reaction evidence="10">
        <text>2 H2O2 = O2 + 2 H2O</text>
        <dbReference type="Rhea" id="RHEA:20309"/>
        <dbReference type="ChEBI" id="CHEBI:15377"/>
        <dbReference type="ChEBI" id="CHEBI:15379"/>
        <dbReference type="ChEBI" id="CHEBI:16240"/>
        <dbReference type="EC" id="1.11.1.6"/>
    </reaction>
</comment>
<dbReference type="InterPro" id="IPR010582">
    <property type="entry name" value="Catalase_immune_responsive"/>
</dbReference>
<organism evidence="13 14">
    <name type="scientific">Propioniciclava tarda</name>
    <dbReference type="NCBI Taxonomy" id="433330"/>
    <lineage>
        <taxon>Bacteria</taxon>
        <taxon>Bacillati</taxon>
        <taxon>Actinomycetota</taxon>
        <taxon>Actinomycetes</taxon>
        <taxon>Propionibacteriales</taxon>
        <taxon>Propionibacteriaceae</taxon>
        <taxon>Propioniciclava</taxon>
    </lineage>
</organism>
<dbReference type="PROSITE" id="PS00437">
    <property type="entry name" value="CATALASE_1"/>
    <property type="match status" value="1"/>
</dbReference>
<dbReference type="InterPro" id="IPR024711">
    <property type="entry name" value="Catalase_clade1/3"/>
</dbReference>
<dbReference type="Proteomes" id="UP000291933">
    <property type="component" value="Unassembled WGS sequence"/>
</dbReference>
<reference evidence="13 14" key="1">
    <citation type="submission" date="2019-01" db="EMBL/GenBank/DDBJ databases">
        <title>Lactibacter flavus gen. nov., sp. nov., a novel bacterium of the family Propionibacteriaceae isolated from raw milk and dairy products.</title>
        <authorList>
            <person name="Huptas C."/>
            <person name="Wenning M."/>
            <person name="Breitenwieser F."/>
            <person name="Doll E."/>
            <person name="Von Neubeck M."/>
            <person name="Busse H.-J."/>
            <person name="Scherer S."/>
        </authorList>
    </citation>
    <scope>NUCLEOTIDE SEQUENCE [LARGE SCALE GENOMIC DNA]</scope>
    <source>
        <strain evidence="14">DSM 22130 / JCM 15804 / WR061</strain>
    </source>
</reference>
<feature type="region of interest" description="Disordered" evidence="11">
    <location>
        <begin position="506"/>
        <end position="539"/>
    </location>
</feature>
<evidence type="ECO:0000256" key="4">
    <source>
        <dbReference type="ARBA" id="ARBA00022723"/>
    </source>
</evidence>
<keyword evidence="14" id="KW-1185">Reference proteome</keyword>
<dbReference type="Pfam" id="PF00199">
    <property type="entry name" value="Catalase"/>
    <property type="match status" value="1"/>
</dbReference>
<accession>A0A4Q9KQN3</accession>
<evidence type="ECO:0000256" key="6">
    <source>
        <dbReference type="ARBA" id="ARBA00023004"/>
    </source>
</evidence>
<dbReference type="AlphaFoldDB" id="A0A4Q9KQN3"/>
<dbReference type="PROSITE" id="PS51402">
    <property type="entry name" value="CATALASE_3"/>
    <property type="match status" value="1"/>
</dbReference>
<evidence type="ECO:0000256" key="9">
    <source>
        <dbReference type="PIRSR" id="PIRSR038928-2"/>
    </source>
</evidence>
<dbReference type="GO" id="GO:0042744">
    <property type="term" value="P:hydrogen peroxide catabolic process"/>
    <property type="evidence" value="ECO:0007669"/>
    <property type="project" value="UniProtKB-KW"/>
</dbReference>
<keyword evidence="3 9" id="KW-0349">Heme</keyword>
<dbReference type="GO" id="GO:0020037">
    <property type="term" value="F:heme binding"/>
    <property type="evidence" value="ECO:0007669"/>
    <property type="project" value="InterPro"/>
</dbReference>
<keyword evidence="5 10" id="KW-0560">Oxidoreductase</keyword>
<protein>
    <recommendedName>
        <fullName evidence="10">Catalase</fullName>
        <ecNumber evidence="10">1.11.1.6</ecNumber>
    </recommendedName>
</protein>
<dbReference type="FunFam" id="2.40.180.10:FF:000001">
    <property type="entry name" value="Catalase"/>
    <property type="match status" value="1"/>
</dbReference>
<dbReference type="GO" id="GO:0005737">
    <property type="term" value="C:cytoplasm"/>
    <property type="evidence" value="ECO:0007669"/>
    <property type="project" value="TreeGrafter"/>
</dbReference>
<comment type="cofactor">
    <cofactor evidence="9">
        <name>heme</name>
        <dbReference type="ChEBI" id="CHEBI:30413"/>
    </cofactor>
</comment>
<evidence type="ECO:0000259" key="12">
    <source>
        <dbReference type="SMART" id="SM01060"/>
    </source>
</evidence>
<dbReference type="OrthoDB" id="3169619at2"/>
<dbReference type="Pfam" id="PF06628">
    <property type="entry name" value="Catalase-rel"/>
    <property type="match status" value="1"/>
</dbReference>
<comment type="caution">
    <text evidence="13">The sequence shown here is derived from an EMBL/GenBank/DDBJ whole genome shotgun (WGS) entry which is preliminary data.</text>
</comment>
<dbReference type="EMBL" id="SDMR01000001">
    <property type="protein sequence ID" value="TBT96229.1"/>
    <property type="molecule type" value="Genomic_DNA"/>
</dbReference>
<evidence type="ECO:0000256" key="3">
    <source>
        <dbReference type="ARBA" id="ARBA00022617"/>
    </source>
</evidence>
<feature type="active site" evidence="8">
    <location>
        <position position="147"/>
    </location>
</feature>
<evidence type="ECO:0000256" key="7">
    <source>
        <dbReference type="ARBA" id="ARBA00023324"/>
    </source>
</evidence>
<dbReference type="InterPro" id="IPR020835">
    <property type="entry name" value="Catalase_sf"/>
</dbReference>
<dbReference type="GO" id="GO:0004096">
    <property type="term" value="F:catalase activity"/>
    <property type="evidence" value="ECO:0007669"/>
    <property type="project" value="UniProtKB-EC"/>
</dbReference>
<dbReference type="PIRSF" id="PIRSF038928">
    <property type="entry name" value="Catalase_clade1-3"/>
    <property type="match status" value="1"/>
</dbReference>
<feature type="region of interest" description="Disordered" evidence="11">
    <location>
        <begin position="1"/>
        <end position="29"/>
    </location>
</feature>
<dbReference type="PANTHER" id="PTHR11465:SF9">
    <property type="entry name" value="CATALASE"/>
    <property type="match status" value="1"/>
</dbReference>
<dbReference type="RefSeq" id="WP_131170641.1">
    <property type="nucleotide sequence ID" value="NZ_FXTL01000001.1"/>
</dbReference>
<dbReference type="GO" id="GO:0046872">
    <property type="term" value="F:metal ion binding"/>
    <property type="evidence" value="ECO:0007669"/>
    <property type="project" value="UniProtKB-KW"/>
</dbReference>